<dbReference type="HOGENOM" id="CLU_027816_3_1_1"/>
<evidence type="ECO:0000256" key="5">
    <source>
        <dbReference type="ARBA" id="ARBA00023136"/>
    </source>
</evidence>
<feature type="transmembrane region" description="Helical" evidence="6">
    <location>
        <begin position="123"/>
        <end position="143"/>
    </location>
</feature>
<dbReference type="PANTHER" id="PTHR22950:SF683">
    <property type="entry name" value="AMINO ACID TRANSPORTER (EUROFUNG)"/>
    <property type="match status" value="1"/>
</dbReference>
<feature type="transmembrane region" description="Helical" evidence="6">
    <location>
        <begin position="432"/>
        <end position="455"/>
    </location>
</feature>
<comment type="similarity">
    <text evidence="2">Belongs to the amino acid/polyamine transporter 2 family.</text>
</comment>
<reference evidence="8 9" key="1">
    <citation type="journal article" date="2012" name="Eukaryot. Cell">
        <title>Draft genome sequence of CBS 2479, the standard type strain of Trichosporon asahii.</title>
        <authorList>
            <person name="Yang R.Y."/>
            <person name="Li H.T."/>
            <person name="Zhu H."/>
            <person name="Zhou G.P."/>
            <person name="Wang M."/>
            <person name="Wang L."/>
        </authorList>
    </citation>
    <scope>NUCLEOTIDE SEQUENCE [LARGE SCALE GENOMIC DNA]</scope>
    <source>
        <strain evidence="9">ATCC 90039 / CBS 2479 / JCM 2466 / KCTC 7840 / NCYC 2677 / UAMH 7654</strain>
    </source>
</reference>
<dbReference type="GeneID" id="25986462"/>
<evidence type="ECO:0000256" key="6">
    <source>
        <dbReference type="SAM" id="Phobius"/>
    </source>
</evidence>
<evidence type="ECO:0000256" key="3">
    <source>
        <dbReference type="ARBA" id="ARBA00022692"/>
    </source>
</evidence>
<feature type="transmembrane region" description="Helical" evidence="6">
    <location>
        <begin position="503"/>
        <end position="529"/>
    </location>
</feature>
<keyword evidence="5 6" id="KW-0472">Membrane</keyword>
<evidence type="ECO:0000256" key="4">
    <source>
        <dbReference type="ARBA" id="ARBA00022989"/>
    </source>
</evidence>
<dbReference type="Pfam" id="PF01490">
    <property type="entry name" value="Aa_trans"/>
    <property type="match status" value="1"/>
</dbReference>
<evidence type="ECO:0000313" key="8">
    <source>
        <dbReference type="EMBL" id="EJT48033.1"/>
    </source>
</evidence>
<organism evidence="8 9">
    <name type="scientific">Trichosporon asahii var. asahii (strain ATCC 90039 / CBS 2479 / JCM 2466 / KCTC 7840 / NBRC 103889/ NCYC 2677 / UAMH 7654)</name>
    <name type="common">Yeast</name>
    <dbReference type="NCBI Taxonomy" id="1186058"/>
    <lineage>
        <taxon>Eukaryota</taxon>
        <taxon>Fungi</taxon>
        <taxon>Dikarya</taxon>
        <taxon>Basidiomycota</taxon>
        <taxon>Agaricomycotina</taxon>
        <taxon>Tremellomycetes</taxon>
        <taxon>Trichosporonales</taxon>
        <taxon>Trichosporonaceae</taxon>
        <taxon>Trichosporon</taxon>
    </lineage>
</organism>
<feature type="transmembrane region" description="Helical" evidence="6">
    <location>
        <begin position="461"/>
        <end position="483"/>
    </location>
</feature>
<feature type="transmembrane region" description="Helical" evidence="6">
    <location>
        <begin position="391"/>
        <end position="412"/>
    </location>
</feature>
<keyword evidence="3 6" id="KW-0812">Transmembrane</keyword>
<dbReference type="Proteomes" id="UP000002748">
    <property type="component" value="Unassembled WGS sequence"/>
</dbReference>
<evidence type="ECO:0000313" key="9">
    <source>
        <dbReference type="Proteomes" id="UP000002748"/>
    </source>
</evidence>
<gene>
    <name evidence="8" type="ORF">A1Q1_02949</name>
</gene>
<feature type="transmembrane region" description="Helical" evidence="6">
    <location>
        <begin position="95"/>
        <end position="116"/>
    </location>
</feature>
<comment type="caution">
    <text evidence="8">The sequence shown here is derived from an EMBL/GenBank/DDBJ whole genome shotgun (WGS) entry which is preliminary data.</text>
</comment>
<sequence length="545" mass="59138">MAYNNQHPNGAPYGEEFSPTGVYDEKIHTVESEKGGFHSEKDLEAGASRPAHYRGKTNEYTVEIAPAGQEKHVHDAVFGDMENGPNYRAVGRGGAYVLMTKANIGLGVLSIPFVFMEVGMVPGVILLLILALIVMCELAYASLLEAFLRFGEGGGAERLVFGSLADDTDCACQIGDFKMNHPETYNVSDAGRIVGGVIGEWYFSIAFVLFMIFVSASGIVGVSTALNAVAAEHRICTAAFVAIAAVCGFLMCSIRTLGKISWLGWVGLISIMAAILTLTIAVGVQDRPAKAIEQGYVTGPWPKDLKITNAATLAQAMTAINSILFAYAATPTYFGIVSEMRDPRVYKSTMCFSMICLWAVYSTIGIVVYYYCGQFVSSPALGSAGGTMKRICYGIAIPALLVTLCIYSHLAAKFFFVRILKGSKHLTDGGKVHWITWLSCCAGAVIIEYIIASAIPIFGNLISLIGALIGPSVTIIPYTLMWWNDKWRYESPMDRTMWVKIRFLWNILLFIIGLYITGAGTYAAIVTIIDDPNRTSPWSCADNSV</sequence>
<evidence type="ECO:0000256" key="1">
    <source>
        <dbReference type="ARBA" id="ARBA00004141"/>
    </source>
</evidence>
<feature type="transmembrane region" description="Helical" evidence="6">
    <location>
        <begin position="201"/>
        <end position="223"/>
    </location>
</feature>
<dbReference type="RefSeq" id="XP_014179653.1">
    <property type="nucleotide sequence ID" value="XM_014324178.1"/>
</dbReference>
<dbReference type="VEuPathDB" id="FungiDB:A1Q1_02949"/>
<evidence type="ECO:0000256" key="2">
    <source>
        <dbReference type="ARBA" id="ARBA00008066"/>
    </source>
</evidence>
<comment type="subcellular location">
    <subcellularLocation>
        <location evidence="1">Membrane</location>
        <topology evidence="1">Multi-pass membrane protein</topology>
    </subcellularLocation>
</comment>
<dbReference type="AlphaFoldDB" id="J5QM08"/>
<dbReference type="EMBL" id="ALBS01000215">
    <property type="protein sequence ID" value="EJT48033.1"/>
    <property type="molecule type" value="Genomic_DNA"/>
</dbReference>
<dbReference type="OrthoDB" id="40134at2759"/>
<accession>J5QM08</accession>
<dbReference type="GO" id="GO:0015179">
    <property type="term" value="F:L-amino acid transmembrane transporter activity"/>
    <property type="evidence" value="ECO:0007669"/>
    <property type="project" value="TreeGrafter"/>
</dbReference>
<evidence type="ECO:0000259" key="7">
    <source>
        <dbReference type="Pfam" id="PF01490"/>
    </source>
</evidence>
<proteinExistence type="inferred from homology"/>
<feature type="domain" description="Amino acid transporter transmembrane" evidence="7">
    <location>
        <begin position="96"/>
        <end position="525"/>
    </location>
</feature>
<feature type="transmembrane region" description="Helical" evidence="6">
    <location>
        <begin position="262"/>
        <end position="284"/>
    </location>
</feature>
<feature type="transmembrane region" description="Helical" evidence="6">
    <location>
        <begin position="350"/>
        <end position="371"/>
    </location>
</feature>
<dbReference type="KEGG" id="tasa:A1Q1_02949"/>
<name>J5QM08_TRIAS</name>
<protein>
    <recommendedName>
        <fullName evidence="7">Amino acid transporter transmembrane domain-containing protein</fullName>
    </recommendedName>
</protein>
<dbReference type="PANTHER" id="PTHR22950">
    <property type="entry name" value="AMINO ACID TRANSPORTER"/>
    <property type="match status" value="1"/>
</dbReference>
<dbReference type="GO" id="GO:0016020">
    <property type="term" value="C:membrane"/>
    <property type="evidence" value="ECO:0007669"/>
    <property type="project" value="UniProtKB-SubCell"/>
</dbReference>
<feature type="transmembrane region" description="Helical" evidence="6">
    <location>
        <begin position="235"/>
        <end position="256"/>
    </location>
</feature>
<dbReference type="InterPro" id="IPR013057">
    <property type="entry name" value="AA_transpt_TM"/>
</dbReference>
<keyword evidence="4 6" id="KW-1133">Transmembrane helix</keyword>